<dbReference type="Proteomes" id="UP000623129">
    <property type="component" value="Unassembled WGS sequence"/>
</dbReference>
<feature type="domain" description="Sialate O-acetylesterase" evidence="2">
    <location>
        <begin position="1"/>
        <end position="83"/>
    </location>
</feature>
<accession>A0A833V806</accession>
<keyword evidence="1" id="KW-0378">Hydrolase</keyword>
<evidence type="ECO:0000256" key="1">
    <source>
        <dbReference type="ARBA" id="ARBA00022801"/>
    </source>
</evidence>
<dbReference type="OrthoDB" id="42638at2759"/>
<dbReference type="AlphaFoldDB" id="A0A833V806"/>
<reference evidence="3" key="1">
    <citation type="submission" date="2020-01" db="EMBL/GenBank/DDBJ databases">
        <title>Genome sequence of Kobresia littledalei, the first chromosome-level genome in the family Cyperaceae.</title>
        <authorList>
            <person name="Qu G."/>
        </authorList>
    </citation>
    <scope>NUCLEOTIDE SEQUENCE</scope>
    <source>
        <strain evidence="3">C.B.Clarke</strain>
        <tissue evidence="3">Leaf</tissue>
    </source>
</reference>
<proteinExistence type="predicted"/>
<evidence type="ECO:0000259" key="2">
    <source>
        <dbReference type="Pfam" id="PF03629"/>
    </source>
</evidence>
<dbReference type="InterPro" id="IPR005181">
    <property type="entry name" value="SASA"/>
</dbReference>
<comment type="caution">
    <text evidence="3">The sequence shown here is derived from an EMBL/GenBank/DDBJ whole genome shotgun (WGS) entry which is preliminary data.</text>
</comment>
<dbReference type="EMBL" id="SWLB01000016">
    <property type="protein sequence ID" value="KAF3328061.1"/>
    <property type="molecule type" value="Genomic_DNA"/>
</dbReference>
<sequence>MSGRGGFHWYDSRYQWDAIVLDECTTSLFILRLSVNINWYEARDLLQVDIESKSKTCGVGPGMSFSNCLLQESVVFMLILVLCLVL</sequence>
<name>A0A833V806_9POAL</name>
<gene>
    <name evidence="3" type="ORF">FCM35_KLT06667</name>
</gene>
<protein>
    <submittedName>
        <fullName evidence="3">Putative carbohydrate esterase</fullName>
    </submittedName>
</protein>
<keyword evidence="4" id="KW-1185">Reference proteome</keyword>
<dbReference type="GO" id="GO:0016787">
    <property type="term" value="F:hydrolase activity"/>
    <property type="evidence" value="ECO:0007669"/>
    <property type="project" value="UniProtKB-KW"/>
</dbReference>
<dbReference type="Pfam" id="PF03629">
    <property type="entry name" value="SASA"/>
    <property type="match status" value="1"/>
</dbReference>
<organism evidence="3 4">
    <name type="scientific">Carex littledalei</name>
    <dbReference type="NCBI Taxonomy" id="544730"/>
    <lineage>
        <taxon>Eukaryota</taxon>
        <taxon>Viridiplantae</taxon>
        <taxon>Streptophyta</taxon>
        <taxon>Embryophyta</taxon>
        <taxon>Tracheophyta</taxon>
        <taxon>Spermatophyta</taxon>
        <taxon>Magnoliopsida</taxon>
        <taxon>Liliopsida</taxon>
        <taxon>Poales</taxon>
        <taxon>Cyperaceae</taxon>
        <taxon>Cyperoideae</taxon>
        <taxon>Cariceae</taxon>
        <taxon>Carex</taxon>
        <taxon>Carex subgen. Euthyceras</taxon>
    </lineage>
</organism>
<evidence type="ECO:0000313" key="3">
    <source>
        <dbReference type="EMBL" id="KAF3328061.1"/>
    </source>
</evidence>
<evidence type="ECO:0000313" key="4">
    <source>
        <dbReference type="Proteomes" id="UP000623129"/>
    </source>
</evidence>
<dbReference type="PANTHER" id="PTHR31988:SF19">
    <property type="entry name" value="9-O-ACETYL-N-ACETYLNEURAMINIC ACID DEACETYLASE-RELATED"/>
    <property type="match status" value="1"/>
</dbReference>
<dbReference type="PANTHER" id="PTHR31988">
    <property type="entry name" value="ESTERASE, PUTATIVE (DUF303)-RELATED"/>
    <property type="match status" value="1"/>
</dbReference>
<dbReference type="InterPro" id="IPR052940">
    <property type="entry name" value="Carb_Esterase_6"/>
</dbReference>